<dbReference type="PANTHER" id="PTHR35011">
    <property type="entry name" value="2,3-DIKETO-L-GULONATE TRAP TRANSPORTER SMALL PERMEASE PROTEIN YIAM"/>
    <property type="match status" value="1"/>
</dbReference>
<keyword evidence="3" id="KW-1003">Cell membrane</keyword>
<feature type="transmembrane region" description="Helical" evidence="9">
    <location>
        <begin position="137"/>
        <end position="162"/>
    </location>
</feature>
<feature type="domain" description="Tripartite ATP-independent periplasmic transporters DctQ component" evidence="10">
    <location>
        <begin position="34"/>
        <end position="161"/>
    </location>
</feature>
<comment type="caution">
    <text evidence="11">The sequence shown here is derived from an EMBL/GenBank/DDBJ whole genome shotgun (WGS) entry which is preliminary data.</text>
</comment>
<protein>
    <recommendedName>
        <fullName evidence="9">TRAP transporter small permease protein</fullName>
    </recommendedName>
</protein>
<feature type="transmembrane region" description="Helical" evidence="9">
    <location>
        <begin position="53"/>
        <end position="74"/>
    </location>
</feature>
<dbReference type="EMBL" id="JBHRSK010000011">
    <property type="protein sequence ID" value="MFC2969359.1"/>
    <property type="molecule type" value="Genomic_DNA"/>
</dbReference>
<evidence type="ECO:0000256" key="8">
    <source>
        <dbReference type="ARBA" id="ARBA00038436"/>
    </source>
</evidence>
<comment type="function">
    <text evidence="9">Part of the tripartite ATP-independent periplasmic (TRAP) transport system.</text>
</comment>
<comment type="subunit">
    <text evidence="9">The complex comprises the extracytoplasmic solute receptor protein and the two transmembrane proteins.</text>
</comment>
<evidence type="ECO:0000259" key="10">
    <source>
        <dbReference type="Pfam" id="PF04290"/>
    </source>
</evidence>
<evidence type="ECO:0000256" key="9">
    <source>
        <dbReference type="RuleBase" id="RU369079"/>
    </source>
</evidence>
<proteinExistence type="inferred from homology"/>
<organism evidence="11 12">
    <name type="scientific">Acidimangrovimonas pyrenivorans</name>
    <dbReference type="NCBI Taxonomy" id="2030798"/>
    <lineage>
        <taxon>Bacteria</taxon>
        <taxon>Pseudomonadati</taxon>
        <taxon>Pseudomonadota</taxon>
        <taxon>Alphaproteobacteria</taxon>
        <taxon>Rhodobacterales</taxon>
        <taxon>Paracoccaceae</taxon>
        <taxon>Acidimangrovimonas</taxon>
    </lineage>
</organism>
<comment type="similarity">
    <text evidence="8 9">Belongs to the TRAP transporter small permease family.</text>
</comment>
<sequence>MTASNAPLGAVSRLLDAVCWICTLLTGTFMVTLIAIFGWLVWGRYVMNDTPTWVEQVALMLVVWITFLGAALGVRRSHHLSVDFLREAFPRPLRLLCTALALLAMIFFGAIMAWQGAALTAANMDRAVPMLGIAEGWRAMPVSISGALIALFSVEHLAALLAGRDKEL</sequence>
<keyword evidence="6 9" id="KW-1133">Transmembrane helix</keyword>
<evidence type="ECO:0000256" key="3">
    <source>
        <dbReference type="ARBA" id="ARBA00022475"/>
    </source>
</evidence>
<evidence type="ECO:0000256" key="1">
    <source>
        <dbReference type="ARBA" id="ARBA00004429"/>
    </source>
</evidence>
<keyword evidence="5 9" id="KW-0812">Transmembrane</keyword>
<keyword evidence="4 9" id="KW-0997">Cell inner membrane</keyword>
<gene>
    <name evidence="11" type="ORF">ACFOES_14730</name>
</gene>
<keyword evidence="12" id="KW-1185">Reference proteome</keyword>
<evidence type="ECO:0000256" key="4">
    <source>
        <dbReference type="ARBA" id="ARBA00022519"/>
    </source>
</evidence>
<keyword evidence="7 9" id="KW-0472">Membrane</keyword>
<dbReference type="InterPro" id="IPR055348">
    <property type="entry name" value="DctQ"/>
</dbReference>
<keyword evidence="2 9" id="KW-0813">Transport</keyword>
<dbReference type="PANTHER" id="PTHR35011:SF11">
    <property type="entry name" value="TRAP TRANSPORTER SMALL PERMEASE PROTEIN"/>
    <property type="match status" value="1"/>
</dbReference>
<comment type="subcellular location">
    <subcellularLocation>
        <location evidence="1 9">Cell inner membrane</location>
        <topology evidence="1 9">Multi-pass membrane protein</topology>
    </subcellularLocation>
</comment>
<evidence type="ECO:0000313" key="11">
    <source>
        <dbReference type="EMBL" id="MFC2969359.1"/>
    </source>
</evidence>
<dbReference type="Proteomes" id="UP001595443">
    <property type="component" value="Unassembled WGS sequence"/>
</dbReference>
<accession>A0ABV7AIZ4</accession>
<name>A0ABV7AIZ4_9RHOB</name>
<feature type="transmembrane region" description="Helical" evidence="9">
    <location>
        <begin position="17"/>
        <end position="41"/>
    </location>
</feature>
<dbReference type="InterPro" id="IPR007387">
    <property type="entry name" value="TRAP_DctQ"/>
</dbReference>
<evidence type="ECO:0000256" key="7">
    <source>
        <dbReference type="ARBA" id="ARBA00023136"/>
    </source>
</evidence>
<feature type="transmembrane region" description="Helical" evidence="9">
    <location>
        <begin position="95"/>
        <end position="117"/>
    </location>
</feature>
<dbReference type="Pfam" id="PF04290">
    <property type="entry name" value="DctQ"/>
    <property type="match status" value="1"/>
</dbReference>
<evidence type="ECO:0000256" key="2">
    <source>
        <dbReference type="ARBA" id="ARBA00022448"/>
    </source>
</evidence>
<evidence type="ECO:0000313" key="12">
    <source>
        <dbReference type="Proteomes" id="UP001595443"/>
    </source>
</evidence>
<evidence type="ECO:0000256" key="5">
    <source>
        <dbReference type="ARBA" id="ARBA00022692"/>
    </source>
</evidence>
<reference evidence="12" key="1">
    <citation type="journal article" date="2019" name="Int. J. Syst. Evol. Microbiol.">
        <title>The Global Catalogue of Microorganisms (GCM) 10K type strain sequencing project: providing services to taxonomists for standard genome sequencing and annotation.</title>
        <authorList>
            <consortium name="The Broad Institute Genomics Platform"/>
            <consortium name="The Broad Institute Genome Sequencing Center for Infectious Disease"/>
            <person name="Wu L."/>
            <person name="Ma J."/>
        </authorList>
    </citation>
    <scope>NUCLEOTIDE SEQUENCE [LARGE SCALE GENOMIC DNA]</scope>
    <source>
        <strain evidence="12">KCTC 62192</strain>
    </source>
</reference>
<evidence type="ECO:0000256" key="6">
    <source>
        <dbReference type="ARBA" id="ARBA00022989"/>
    </source>
</evidence>
<dbReference type="RefSeq" id="WP_377834067.1">
    <property type="nucleotide sequence ID" value="NZ_JBHRSK010000011.1"/>
</dbReference>